<dbReference type="OrthoDB" id="4281716at2"/>
<dbReference type="SUPFAM" id="SSF56601">
    <property type="entry name" value="beta-lactamase/transpeptidase-like"/>
    <property type="match status" value="1"/>
</dbReference>
<keyword evidence="2" id="KW-0378">Hydrolase</keyword>
<keyword evidence="3" id="KW-1185">Reference proteome</keyword>
<sequence>MANKIDGSALDQLLRTAVQDGAVPHVAAIAADRDGIIYEGGAGPRTVGESGDVDTGTQFRIMSMTKMVATTVALQLVERGELELDAPVDTYLPEFADLQVLESVDGDTPKLRPAGARATVKNLMTHTSGLGYWFFNDKLARFEQVTGTPNVLGGAGAFGAPLLADPGTTFEYGINTDWLGKVAEKVSGKGLDVLVKEGVTGPLGMNDTMFLLDEGRKANVVSVHVPAEGGGWASAGELLPQEPDWWAGGHGLYSTPRDYIRFERALLRGGELDGERILSQDTVDAAFSNQIGDLDFPAEIPTADPAISATFTPGPGFKWGYGLLLNTADVPGARRAGTGAWAGLFNTHFWVDRSTGICASIYTNSLPFIDEGALTLYGNFEGALYAALK</sequence>
<proteinExistence type="predicted"/>
<dbReference type="EMBL" id="MIGB01000003">
    <property type="protein sequence ID" value="OSY43301.1"/>
    <property type="molecule type" value="Genomic_DNA"/>
</dbReference>
<dbReference type="InterPro" id="IPR001466">
    <property type="entry name" value="Beta-lactam-related"/>
</dbReference>
<dbReference type="PANTHER" id="PTHR43283">
    <property type="entry name" value="BETA-LACTAMASE-RELATED"/>
    <property type="match status" value="1"/>
</dbReference>
<gene>
    <name evidence="2" type="primary">estB_2</name>
    <name evidence="2" type="ORF">BG845_00906</name>
</gene>
<evidence type="ECO:0000313" key="2">
    <source>
        <dbReference type="EMBL" id="OSY43301.1"/>
    </source>
</evidence>
<dbReference type="Pfam" id="PF00144">
    <property type="entry name" value="Beta-lactamase"/>
    <property type="match status" value="1"/>
</dbReference>
<dbReference type="Gene3D" id="3.40.710.10">
    <property type="entry name" value="DD-peptidase/beta-lactamase superfamily"/>
    <property type="match status" value="1"/>
</dbReference>
<evidence type="ECO:0000313" key="3">
    <source>
        <dbReference type="Proteomes" id="UP000194360"/>
    </source>
</evidence>
<dbReference type="AlphaFoldDB" id="A0A1Y2N7X6"/>
<name>A0A1Y2N7X6_PSEAH</name>
<evidence type="ECO:0000259" key="1">
    <source>
        <dbReference type="Pfam" id="PF00144"/>
    </source>
</evidence>
<dbReference type="InterPro" id="IPR050789">
    <property type="entry name" value="Diverse_Enzym_Activities"/>
</dbReference>
<dbReference type="RefSeq" id="WP_085911281.1">
    <property type="nucleotide sequence ID" value="NZ_AP018920.1"/>
</dbReference>
<comment type="caution">
    <text evidence="2">The sequence shown here is derived from an EMBL/GenBank/DDBJ whole genome shotgun (WGS) entry which is preliminary data.</text>
</comment>
<dbReference type="Proteomes" id="UP000194360">
    <property type="component" value="Unassembled WGS sequence"/>
</dbReference>
<dbReference type="GO" id="GO:0016787">
    <property type="term" value="F:hydrolase activity"/>
    <property type="evidence" value="ECO:0007669"/>
    <property type="project" value="UniProtKB-KW"/>
</dbReference>
<reference evidence="2 3" key="1">
    <citation type="submission" date="2016-09" db="EMBL/GenBank/DDBJ databases">
        <title>Pseudonocardia autotrophica DSM535, a candidate organism with high potential of specific P450 cytochromes.</title>
        <authorList>
            <person name="Grumaz C."/>
            <person name="Vainshtein Y."/>
            <person name="Kirstahler P."/>
            <person name="Sohn K."/>
        </authorList>
    </citation>
    <scope>NUCLEOTIDE SEQUENCE [LARGE SCALE GENOMIC DNA]</scope>
    <source>
        <strain evidence="2 3">DSM 535</strain>
    </source>
</reference>
<protein>
    <submittedName>
        <fullName evidence="2">Esterase EstB</fullName>
        <ecNumber evidence="2">3.1.1.-</ecNumber>
    </submittedName>
</protein>
<dbReference type="InterPro" id="IPR012338">
    <property type="entry name" value="Beta-lactam/transpept-like"/>
</dbReference>
<feature type="domain" description="Beta-lactamase-related" evidence="1">
    <location>
        <begin position="10"/>
        <end position="373"/>
    </location>
</feature>
<accession>A0A1Y2N7X6</accession>
<dbReference type="STRING" id="2074.BG845_00906"/>
<dbReference type="EC" id="3.1.1.-" evidence="2"/>
<organism evidence="2 3">
    <name type="scientific">Pseudonocardia autotrophica</name>
    <name type="common">Amycolata autotrophica</name>
    <name type="synonym">Nocardia autotrophica</name>
    <dbReference type="NCBI Taxonomy" id="2074"/>
    <lineage>
        <taxon>Bacteria</taxon>
        <taxon>Bacillati</taxon>
        <taxon>Actinomycetota</taxon>
        <taxon>Actinomycetes</taxon>
        <taxon>Pseudonocardiales</taxon>
        <taxon>Pseudonocardiaceae</taxon>
        <taxon>Pseudonocardia</taxon>
    </lineage>
</organism>
<dbReference type="PANTHER" id="PTHR43283:SF3">
    <property type="entry name" value="BETA-LACTAMASE FAMILY PROTEIN (AFU_ORTHOLOGUE AFUA_5G07500)"/>
    <property type="match status" value="1"/>
</dbReference>